<dbReference type="STRING" id="6313.A0A0K0DK56"/>
<feature type="compositionally biased region" description="Basic and acidic residues" evidence="2">
    <location>
        <begin position="384"/>
        <end position="393"/>
    </location>
</feature>
<evidence type="ECO:0000256" key="2">
    <source>
        <dbReference type="SAM" id="MobiDB-lite"/>
    </source>
</evidence>
<dbReference type="GO" id="GO:0140588">
    <property type="term" value="P:chromatin looping"/>
    <property type="evidence" value="ECO:0007669"/>
    <property type="project" value="InterPro"/>
</dbReference>
<keyword evidence="1" id="KW-0175">Coiled coil</keyword>
<dbReference type="InterPro" id="IPR033031">
    <property type="entry name" value="Scc2/Nipped-B"/>
</dbReference>
<reference evidence="4" key="2">
    <citation type="submission" date="2017-02" db="UniProtKB">
        <authorList>
            <consortium name="WormBaseParasite"/>
        </authorList>
    </citation>
    <scope>IDENTIFICATION</scope>
</reference>
<feature type="region of interest" description="Disordered" evidence="2">
    <location>
        <begin position="292"/>
        <end position="393"/>
    </location>
</feature>
<dbReference type="Proteomes" id="UP000035642">
    <property type="component" value="Unassembled WGS sequence"/>
</dbReference>
<dbReference type="GO" id="GO:0010468">
    <property type="term" value="P:regulation of gene expression"/>
    <property type="evidence" value="ECO:0007669"/>
    <property type="project" value="InterPro"/>
</dbReference>
<dbReference type="GO" id="GO:0003682">
    <property type="term" value="F:chromatin binding"/>
    <property type="evidence" value="ECO:0007669"/>
    <property type="project" value="TreeGrafter"/>
</dbReference>
<proteinExistence type="predicted"/>
<keyword evidence="3" id="KW-1185">Reference proteome</keyword>
<dbReference type="PANTHER" id="PTHR21704">
    <property type="entry name" value="NIPPED-B-LIKE PROTEIN DELANGIN SCC2-RELATED"/>
    <property type="match status" value="1"/>
</dbReference>
<dbReference type="GO" id="GO:0071169">
    <property type="term" value="P:establishment of protein localization to chromatin"/>
    <property type="evidence" value="ECO:0007669"/>
    <property type="project" value="TreeGrafter"/>
</dbReference>
<dbReference type="GO" id="GO:0061775">
    <property type="term" value="F:cohesin loader activity"/>
    <property type="evidence" value="ECO:0007669"/>
    <property type="project" value="InterPro"/>
</dbReference>
<feature type="region of interest" description="Disordered" evidence="2">
    <location>
        <begin position="407"/>
        <end position="465"/>
    </location>
</feature>
<organism evidence="3 4">
    <name type="scientific">Angiostrongylus cantonensis</name>
    <name type="common">Rat lungworm</name>
    <dbReference type="NCBI Taxonomy" id="6313"/>
    <lineage>
        <taxon>Eukaryota</taxon>
        <taxon>Metazoa</taxon>
        <taxon>Ecdysozoa</taxon>
        <taxon>Nematoda</taxon>
        <taxon>Chromadorea</taxon>
        <taxon>Rhabditida</taxon>
        <taxon>Rhabditina</taxon>
        <taxon>Rhabditomorpha</taxon>
        <taxon>Strongyloidea</taxon>
        <taxon>Metastrongylidae</taxon>
        <taxon>Angiostrongylus</taxon>
    </lineage>
</organism>
<dbReference type="PANTHER" id="PTHR21704:SF18">
    <property type="entry name" value="NIPPED-B-LIKE PROTEIN"/>
    <property type="match status" value="1"/>
</dbReference>
<name>A0A0K0DK56_ANGCA</name>
<reference evidence="3" key="1">
    <citation type="submission" date="2012-09" db="EMBL/GenBank/DDBJ databases">
        <authorList>
            <person name="Martin A.A."/>
        </authorList>
    </citation>
    <scope>NUCLEOTIDE SEQUENCE</scope>
</reference>
<dbReference type="GO" id="GO:0090694">
    <property type="term" value="C:Scc2-Scc4 cohesin loading complex"/>
    <property type="evidence" value="ECO:0007669"/>
    <property type="project" value="TreeGrafter"/>
</dbReference>
<feature type="compositionally biased region" description="Basic and acidic residues" evidence="2">
    <location>
        <begin position="415"/>
        <end position="438"/>
    </location>
</feature>
<dbReference type="AlphaFoldDB" id="A0A0K0DK56"/>
<feature type="compositionally biased region" description="Polar residues" evidence="2">
    <location>
        <begin position="301"/>
        <end position="322"/>
    </location>
</feature>
<evidence type="ECO:0000256" key="1">
    <source>
        <dbReference type="SAM" id="Coils"/>
    </source>
</evidence>
<sequence length="664" mass="76860">MPPAATPPSGRRRVRLPGAIATLLRTADLGNGNINMGIQGQQMGSQALGQTQYNQQMLLAQQQYMNSFNPFYGNNQHSHQQRLLEEQQRQIELARQQQQRQQQEELARQQRIKEAEEQQRQRELLAQREKEQKELLKQQEEAARIAEEKRRKEEAGRRKLEELRKIREEQLRKQQEAQQAQHDMRDRVNQVQAGQALTLVATHFNTSYTRDPALVQMVSHALSNVDVSDTRTRMDIHDGIPESNDLPRDLMPHFINAIMDVNCNALDVEPEHNMEAPEHLLNDMELDPAATAVVSTPSTAEIQQTPTEAQDKPSTSTANGDTSFIAPVLEGRDNTQLRRQMASVGKQPKASQQRKKRDQVESLYDSLTDYFDPSDGRRQRKRTKTLEEEQADQRDLELIAAMEAQSAAAVPNDVTMDHNDEQKRGDGSDEDHKFYEKRDRRRKRKEDVSDRPPTPIDIIQKRDQEWSERQRKRLEKFRRRKGNESDHECWNNDVMAEYDSKARLNIIIDQIFDQVEDLDIMNITQDGKDDDSEDDEGVSPELLIDRSVLDDLRNEVQKLLTWKKLTSISSDRLIKLITILERNMRYVDGEEYKLTQELLDDRLIRGADSACTALMIMTCHKMPKQVYIEDAIERSINLCRHYLKNVIYPASDPLYGPGRKQRSA</sequence>
<evidence type="ECO:0000313" key="4">
    <source>
        <dbReference type="WBParaSite" id="ACAC_0001186401-mRNA-1"/>
    </source>
</evidence>
<evidence type="ECO:0000313" key="3">
    <source>
        <dbReference type="Proteomes" id="UP000035642"/>
    </source>
</evidence>
<protein>
    <submittedName>
        <fullName evidence="4">Nipped-B protein</fullName>
    </submittedName>
</protein>
<dbReference type="WBParaSite" id="ACAC_0001186401-mRNA-1">
    <property type="protein sequence ID" value="ACAC_0001186401-mRNA-1"/>
    <property type="gene ID" value="ACAC_0001186401"/>
</dbReference>
<feature type="coiled-coil region" evidence="1">
    <location>
        <begin position="77"/>
        <end position="183"/>
    </location>
</feature>
<dbReference type="GO" id="GO:1990414">
    <property type="term" value="P:replication-born double-strand break repair via sister chromatid exchange"/>
    <property type="evidence" value="ECO:0007669"/>
    <property type="project" value="TreeGrafter"/>
</dbReference>
<dbReference type="GO" id="GO:0034087">
    <property type="term" value="P:establishment of mitotic sister chromatid cohesion"/>
    <property type="evidence" value="ECO:0007669"/>
    <property type="project" value="TreeGrafter"/>
</dbReference>
<accession>A0A0K0DK56</accession>